<dbReference type="Proteomes" id="UP001341840">
    <property type="component" value="Unassembled WGS sequence"/>
</dbReference>
<keyword evidence="3" id="KW-1185">Reference proteome</keyword>
<accession>A0ABU6SJM1</accession>
<dbReference type="EMBL" id="JASCZI010060845">
    <property type="protein sequence ID" value="MED6136346.1"/>
    <property type="molecule type" value="Genomic_DNA"/>
</dbReference>
<sequence length="51" mass="5701">MLEADEYPFREDRRNRKSRTASMEIESANCGPSNAEKAGNSEGIVPARTEE</sequence>
<protein>
    <submittedName>
        <fullName evidence="2">Uncharacterized protein</fullName>
    </submittedName>
</protein>
<evidence type="ECO:0000313" key="3">
    <source>
        <dbReference type="Proteomes" id="UP001341840"/>
    </source>
</evidence>
<organism evidence="2 3">
    <name type="scientific">Stylosanthes scabra</name>
    <dbReference type="NCBI Taxonomy" id="79078"/>
    <lineage>
        <taxon>Eukaryota</taxon>
        <taxon>Viridiplantae</taxon>
        <taxon>Streptophyta</taxon>
        <taxon>Embryophyta</taxon>
        <taxon>Tracheophyta</taxon>
        <taxon>Spermatophyta</taxon>
        <taxon>Magnoliopsida</taxon>
        <taxon>eudicotyledons</taxon>
        <taxon>Gunneridae</taxon>
        <taxon>Pentapetalae</taxon>
        <taxon>rosids</taxon>
        <taxon>fabids</taxon>
        <taxon>Fabales</taxon>
        <taxon>Fabaceae</taxon>
        <taxon>Papilionoideae</taxon>
        <taxon>50 kb inversion clade</taxon>
        <taxon>dalbergioids sensu lato</taxon>
        <taxon>Dalbergieae</taxon>
        <taxon>Pterocarpus clade</taxon>
        <taxon>Stylosanthes</taxon>
    </lineage>
</organism>
<feature type="region of interest" description="Disordered" evidence="1">
    <location>
        <begin position="1"/>
        <end position="51"/>
    </location>
</feature>
<evidence type="ECO:0000313" key="2">
    <source>
        <dbReference type="EMBL" id="MED6136346.1"/>
    </source>
</evidence>
<reference evidence="2 3" key="1">
    <citation type="journal article" date="2023" name="Plants (Basel)">
        <title>Bridging the Gap: Combining Genomics and Transcriptomics Approaches to Understand Stylosanthes scabra, an Orphan Legume from the Brazilian Caatinga.</title>
        <authorList>
            <person name="Ferreira-Neto J.R.C."/>
            <person name="da Silva M.D."/>
            <person name="Binneck E."/>
            <person name="de Melo N.F."/>
            <person name="da Silva R.H."/>
            <person name="de Melo A.L.T.M."/>
            <person name="Pandolfi V."/>
            <person name="Bustamante F.O."/>
            <person name="Brasileiro-Vidal A.C."/>
            <person name="Benko-Iseppon A.M."/>
        </authorList>
    </citation>
    <scope>NUCLEOTIDE SEQUENCE [LARGE SCALE GENOMIC DNA]</scope>
    <source>
        <tissue evidence="2">Leaves</tissue>
    </source>
</reference>
<gene>
    <name evidence="2" type="ORF">PIB30_055321</name>
</gene>
<name>A0ABU6SJM1_9FABA</name>
<comment type="caution">
    <text evidence="2">The sequence shown here is derived from an EMBL/GenBank/DDBJ whole genome shotgun (WGS) entry which is preliminary data.</text>
</comment>
<proteinExistence type="predicted"/>
<evidence type="ECO:0000256" key="1">
    <source>
        <dbReference type="SAM" id="MobiDB-lite"/>
    </source>
</evidence>